<dbReference type="AlphaFoldDB" id="A0A8H6CPV7"/>
<name>A0A8H6CPV7_9LECA</name>
<dbReference type="Proteomes" id="UP000593566">
    <property type="component" value="Unassembled WGS sequence"/>
</dbReference>
<dbReference type="GeneID" id="59336978"/>
<reference evidence="1 2" key="1">
    <citation type="journal article" date="2020" name="Genomics">
        <title>Complete, high-quality genomes from long-read metagenomic sequencing of two wolf lichen thalli reveals enigmatic genome architecture.</title>
        <authorList>
            <person name="McKenzie S.K."/>
            <person name="Walston R.F."/>
            <person name="Allen J.L."/>
        </authorList>
    </citation>
    <scope>NUCLEOTIDE SEQUENCE [LARGE SCALE GENOMIC DNA]</scope>
    <source>
        <strain evidence="1">WasteWater1</strain>
    </source>
</reference>
<dbReference type="EMBL" id="JACCJB010000005">
    <property type="protein sequence ID" value="KAF6227141.1"/>
    <property type="molecule type" value="Genomic_DNA"/>
</dbReference>
<organism evidence="1 2">
    <name type="scientific">Letharia lupina</name>
    <dbReference type="NCBI Taxonomy" id="560253"/>
    <lineage>
        <taxon>Eukaryota</taxon>
        <taxon>Fungi</taxon>
        <taxon>Dikarya</taxon>
        <taxon>Ascomycota</taxon>
        <taxon>Pezizomycotina</taxon>
        <taxon>Lecanoromycetes</taxon>
        <taxon>OSLEUM clade</taxon>
        <taxon>Lecanoromycetidae</taxon>
        <taxon>Lecanorales</taxon>
        <taxon>Lecanorineae</taxon>
        <taxon>Parmeliaceae</taxon>
        <taxon>Letharia</taxon>
    </lineage>
</organism>
<gene>
    <name evidence="1" type="ORF">HO133_008583</name>
</gene>
<comment type="caution">
    <text evidence="1">The sequence shown here is derived from an EMBL/GenBank/DDBJ whole genome shotgun (WGS) entry which is preliminary data.</text>
</comment>
<dbReference type="RefSeq" id="XP_037155449.1">
    <property type="nucleotide sequence ID" value="XM_037299448.1"/>
</dbReference>
<sequence>MCYAIYYVYAECGHDKKLEIVEFCGDFGARTCMLIPVCFKQVDAPSLCVSCFREEEAIIDASYDAMVELIRGKMVDYEAAQANRQIQGRAQGTVDSYLAQLERDLADAKKLRDLEIRSFRTEQDVWADG</sequence>
<keyword evidence="2" id="KW-1185">Reference proteome</keyword>
<proteinExistence type="predicted"/>
<accession>A0A8H6CPV7</accession>
<evidence type="ECO:0000313" key="2">
    <source>
        <dbReference type="Proteomes" id="UP000593566"/>
    </source>
</evidence>
<protein>
    <submittedName>
        <fullName evidence="1">Uncharacterized protein</fullName>
    </submittedName>
</protein>
<evidence type="ECO:0000313" key="1">
    <source>
        <dbReference type="EMBL" id="KAF6227141.1"/>
    </source>
</evidence>